<evidence type="ECO:0008006" key="6">
    <source>
        <dbReference type="Google" id="ProtNLM"/>
    </source>
</evidence>
<reference evidence="5" key="1">
    <citation type="submission" date="2018-05" db="EMBL/GenBank/DDBJ databases">
        <authorList>
            <person name="Lanie J.A."/>
            <person name="Ng W.-L."/>
            <person name="Kazmierczak K.M."/>
            <person name="Andrzejewski T.M."/>
            <person name="Davidsen T.M."/>
            <person name="Wayne K.J."/>
            <person name="Tettelin H."/>
            <person name="Glass J.I."/>
            <person name="Rusch D."/>
            <person name="Podicherti R."/>
            <person name="Tsui H.-C.T."/>
            <person name="Winkler M.E."/>
        </authorList>
    </citation>
    <scope>NUCLEOTIDE SEQUENCE</scope>
</reference>
<dbReference type="PANTHER" id="PTHR22604">
    <property type="entry name" value="OXIDOREDUCTASES"/>
    <property type="match status" value="1"/>
</dbReference>
<dbReference type="InterPro" id="IPR055170">
    <property type="entry name" value="GFO_IDH_MocA-like_dom"/>
</dbReference>
<gene>
    <name evidence="5" type="ORF">METZ01_LOCUS148741</name>
</gene>
<dbReference type="Gene3D" id="3.40.50.720">
    <property type="entry name" value="NAD(P)-binding Rossmann-like Domain"/>
    <property type="match status" value="1"/>
</dbReference>
<proteinExistence type="inferred from homology"/>
<dbReference type="GO" id="GO:0016491">
    <property type="term" value="F:oxidoreductase activity"/>
    <property type="evidence" value="ECO:0007669"/>
    <property type="project" value="UniProtKB-KW"/>
</dbReference>
<dbReference type="PANTHER" id="PTHR22604:SF105">
    <property type="entry name" value="TRANS-1,2-DIHYDROBENZENE-1,2-DIOL DEHYDROGENASE"/>
    <property type="match status" value="1"/>
</dbReference>
<protein>
    <recommendedName>
        <fullName evidence="6">Gfo/Idh/MocA-like oxidoreductase N-terminal domain-containing protein</fullName>
    </recommendedName>
</protein>
<feature type="domain" description="GFO/IDH/MocA-like oxidoreductase" evidence="4">
    <location>
        <begin position="133"/>
        <end position="248"/>
    </location>
</feature>
<dbReference type="GO" id="GO:0000166">
    <property type="term" value="F:nucleotide binding"/>
    <property type="evidence" value="ECO:0007669"/>
    <property type="project" value="InterPro"/>
</dbReference>
<dbReference type="InterPro" id="IPR036291">
    <property type="entry name" value="NAD(P)-bd_dom_sf"/>
</dbReference>
<evidence type="ECO:0000256" key="2">
    <source>
        <dbReference type="ARBA" id="ARBA00023002"/>
    </source>
</evidence>
<accession>A0A382A483</accession>
<dbReference type="SUPFAM" id="SSF55347">
    <property type="entry name" value="Glyceraldehyde-3-phosphate dehydrogenase-like, C-terminal domain"/>
    <property type="match status" value="1"/>
</dbReference>
<dbReference type="Gene3D" id="3.30.360.10">
    <property type="entry name" value="Dihydrodipicolinate Reductase, domain 2"/>
    <property type="match status" value="1"/>
</dbReference>
<dbReference type="EMBL" id="UINC01023702">
    <property type="protein sequence ID" value="SVA95887.1"/>
    <property type="molecule type" value="Genomic_DNA"/>
</dbReference>
<dbReference type="AlphaFoldDB" id="A0A382A483"/>
<comment type="similarity">
    <text evidence="1">Belongs to the Gfo/Idh/MocA family.</text>
</comment>
<evidence type="ECO:0000313" key="5">
    <source>
        <dbReference type="EMBL" id="SVA95887.1"/>
    </source>
</evidence>
<sequence length="341" mass="38198">MDSKIKFGIIGCSRIAKRSTIPAIIKSEFAEIEIIGSRSLDKAKTFSNEFNSKKFGTYEDVISDDSVDAVYISTPIGTHEEWAIKAASAGKHILCEKSSTTSFESAKKMTKYCKQNNVRIMEGFVFVFHPQHAKVADLIRNNKIGDLVSFNGSFGFPAFPEGDIRYDSKLGGGFLNDSGCYPINASRMIFDEEPLGVSCNLSIDAKTGVDTRGTSYMIYENNKIASITYGNGSYYQSKYNVWGTDGVISLERAYSVPPDFKTNVNIQYSTENNWESRKSENYQIDAADHFTEMTDAFCLEISSNKKSLFNFEEELVNQAKVMEAHRISSNEKRFVSLDEIN</sequence>
<dbReference type="Pfam" id="PF01408">
    <property type="entry name" value="GFO_IDH_MocA"/>
    <property type="match status" value="1"/>
</dbReference>
<keyword evidence="2" id="KW-0560">Oxidoreductase</keyword>
<evidence type="ECO:0000259" key="4">
    <source>
        <dbReference type="Pfam" id="PF22725"/>
    </source>
</evidence>
<evidence type="ECO:0000259" key="3">
    <source>
        <dbReference type="Pfam" id="PF01408"/>
    </source>
</evidence>
<dbReference type="InterPro" id="IPR050984">
    <property type="entry name" value="Gfo/Idh/MocA_domain"/>
</dbReference>
<evidence type="ECO:0000256" key="1">
    <source>
        <dbReference type="ARBA" id="ARBA00010928"/>
    </source>
</evidence>
<dbReference type="Pfam" id="PF22725">
    <property type="entry name" value="GFO_IDH_MocA_C3"/>
    <property type="match status" value="1"/>
</dbReference>
<name>A0A382A483_9ZZZZ</name>
<organism evidence="5">
    <name type="scientific">marine metagenome</name>
    <dbReference type="NCBI Taxonomy" id="408172"/>
    <lineage>
        <taxon>unclassified sequences</taxon>
        <taxon>metagenomes</taxon>
        <taxon>ecological metagenomes</taxon>
    </lineage>
</organism>
<feature type="domain" description="Gfo/Idh/MocA-like oxidoreductase N-terminal" evidence="3">
    <location>
        <begin position="5"/>
        <end position="124"/>
    </location>
</feature>
<dbReference type="SUPFAM" id="SSF51735">
    <property type="entry name" value="NAD(P)-binding Rossmann-fold domains"/>
    <property type="match status" value="1"/>
</dbReference>
<dbReference type="InterPro" id="IPR000683">
    <property type="entry name" value="Gfo/Idh/MocA-like_OxRdtase_N"/>
</dbReference>